<evidence type="ECO:0000256" key="1">
    <source>
        <dbReference type="SAM" id="MobiDB-lite"/>
    </source>
</evidence>
<dbReference type="EMBL" id="JAUTXT010000029">
    <property type="protein sequence ID" value="KAK3672847.1"/>
    <property type="molecule type" value="Genomic_DNA"/>
</dbReference>
<feature type="region of interest" description="Disordered" evidence="1">
    <location>
        <begin position="152"/>
        <end position="204"/>
    </location>
</feature>
<sequence length="357" mass="38037">MKVERSSGQLDQGSGAPTEMLFYPALVANTASNPTPPQSPSASAQSRIAEAIGNIHELRAISVCSHLLTRSANLTPPSSPGAHDVDQEAVFLPRVGTEAQDIVHEPPVRKRKSVNDTFDQAAERRKKARRGGGGGVAAAAAVKQEFSFPSLDHRRAASGSDSQITAAQSRPPSGSPSISSSRPGTARLGSEAPKRSGLSRVHSAALAAPEDTIETRNKEIISRIVMAGMRLYGVSQSKRPKSRTGSTLASPAVDVTFEVLDAERQQDEEYKLVYHQVYKATCFTFRHHIAIDNLSARSEALRQTADDLLGVFCNDPLKAGLPSIVDEYTPGGRKAFAPAVTGTLTGMALPFVTESNK</sequence>
<dbReference type="Pfam" id="PF18596">
    <property type="entry name" value="Sld7_C"/>
    <property type="match status" value="1"/>
</dbReference>
<feature type="compositionally biased region" description="Polar residues" evidence="1">
    <location>
        <begin position="159"/>
        <end position="168"/>
    </location>
</feature>
<dbReference type="Proteomes" id="UP001274830">
    <property type="component" value="Unassembled WGS sequence"/>
</dbReference>
<reference evidence="3" key="1">
    <citation type="submission" date="2023-07" db="EMBL/GenBank/DDBJ databases">
        <title>Black Yeasts Isolated from many extreme environments.</title>
        <authorList>
            <person name="Coleine C."/>
            <person name="Stajich J.E."/>
            <person name="Selbmann L."/>
        </authorList>
    </citation>
    <scope>NUCLEOTIDE SEQUENCE</scope>
    <source>
        <strain evidence="3">CCFEE 5485</strain>
    </source>
</reference>
<proteinExistence type="predicted"/>
<name>A0AAE0WJH3_9PEZI</name>
<evidence type="ECO:0000313" key="3">
    <source>
        <dbReference type="EMBL" id="KAK3672847.1"/>
    </source>
</evidence>
<dbReference type="InterPro" id="IPR041260">
    <property type="entry name" value="Sld7_C"/>
</dbReference>
<comment type="caution">
    <text evidence="3">The sequence shown here is derived from an EMBL/GenBank/DDBJ whole genome shotgun (WGS) entry which is preliminary data.</text>
</comment>
<feature type="compositionally biased region" description="Low complexity" evidence="1">
    <location>
        <begin position="169"/>
        <end position="184"/>
    </location>
</feature>
<evidence type="ECO:0000259" key="2">
    <source>
        <dbReference type="Pfam" id="PF18596"/>
    </source>
</evidence>
<feature type="region of interest" description="Disordered" evidence="1">
    <location>
        <begin position="98"/>
        <end position="136"/>
    </location>
</feature>
<keyword evidence="4" id="KW-1185">Reference proteome</keyword>
<gene>
    <name evidence="3" type="ORF">LTR78_007200</name>
</gene>
<evidence type="ECO:0000313" key="4">
    <source>
        <dbReference type="Proteomes" id="UP001274830"/>
    </source>
</evidence>
<protein>
    <recommendedName>
        <fullName evidence="2">Sld7 C-terminal domain-containing protein</fullName>
    </recommendedName>
</protein>
<dbReference type="AlphaFoldDB" id="A0AAE0WJH3"/>
<organism evidence="3 4">
    <name type="scientific">Recurvomyces mirabilis</name>
    <dbReference type="NCBI Taxonomy" id="574656"/>
    <lineage>
        <taxon>Eukaryota</taxon>
        <taxon>Fungi</taxon>
        <taxon>Dikarya</taxon>
        <taxon>Ascomycota</taxon>
        <taxon>Pezizomycotina</taxon>
        <taxon>Dothideomycetes</taxon>
        <taxon>Dothideomycetidae</taxon>
        <taxon>Mycosphaerellales</taxon>
        <taxon>Teratosphaeriaceae</taxon>
        <taxon>Recurvomyces</taxon>
    </lineage>
</organism>
<feature type="domain" description="Sld7 C-terminal" evidence="2">
    <location>
        <begin position="214"/>
        <end position="313"/>
    </location>
</feature>
<accession>A0AAE0WJH3</accession>